<dbReference type="EMBL" id="BARV01045036">
    <property type="protein sequence ID" value="GAI65408.1"/>
    <property type="molecule type" value="Genomic_DNA"/>
</dbReference>
<gene>
    <name evidence="1" type="ORF">S06H3_66250</name>
</gene>
<comment type="caution">
    <text evidence="1">The sequence shown here is derived from an EMBL/GenBank/DDBJ whole genome shotgun (WGS) entry which is preliminary data.</text>
</comment>
<evidence type="ECO:0000313" key="1">
    <source>
        <dbReference type="EMBL" id="GAI65408.1"/>
    </source>
</evidence>
<proteinExistence type="predicted"/>
<dbReference type="AlphaFoldDB" id="X1QAZ5"/>
<accession>X1QAZ5</accession>
<name>X1QAZ5_9ZZZZ</name>
<protein>
    <submittedName>
        <fullName evidence="1">Uncharacterized protein</fullName>
    </submittedName>
</protein>
<sequence length="39" mass="4490">MRQIRITLPHKKIGDFCLKWKIAEMALFGSVSSKDSLQL</sequence>
<feature type="non-terminal residue" evidence="1">
    <location>
        <position position="39"/>
    </location>
</feature>
<organism evidence="1">
    <name type="scientific">marine sediment metagenome</name>
    <dbReference type="NCBI Taxonomy" id="412755"/>
    <lineage>
        <taxon>unclassified sequences</taxon>
        <taxon>metagenomes</taxon>
        <taxon>ecological metagenomes</taxon>
    </lineage>
</organism>
<reference evidence="1" key="1">
    <citation type="journal article" date="2014" name="Front. Microbiol.">
        <title>High frequency of phylogenetically diverse reductive dehalogenase-homologous genes in deep subseafloor sedimentary metagenomes.</title>
        <authorList>
            <person name="Kawai M."/>
            <person name="Futagami T."/>
            <person name="Toyoda A."/>
            <person name="Takaki Y."/>
            <person name="Nishi S."/>
            <person name="Hori S."/>
            <person name="Arai W."/>
            <person name="Tsubouchi T."/>
            <person name="Morono Y."/>
            <person name="Uchiyama I."/>
            <person name="Ito T."/>
            <person name="Fujiyama A."/>
            <person name="Inagaki F."/>
            <person name="Takami H."/>
        </authorList>
    </citation>
    <scope>NUCLEOTIDE SEQUENCE</scope>
    <source>
        <strain evidence="1">Expedition CK06-06</strain>
    </source>
</reference>